<evidence type="ECO:0000313" key="3">
    <source>
        <dbReference type="EMBL" id="KTR06887.1"/>
    </source>
</evidence>
<keyword evidence="4" id="KW-1185">Reference proteome</keyword>
<sequence>MADEADIKKAGRPKGGTNARRAAGTTFAHLIALIGMTYDEAAAFLNISVGSIRSYASGARNPPLDVLDRLADLWERVSFRSDIIGPMPEPAHARREAIKAIRERRWASKRAEPINRSEG</sequence>
<dbReference type="SUPFAM" id="SSF47413">
    <property type="entry name" value="lambda repressor-like DNA-binding domains"/>
    <property type="match status" value="1"/>
</dbReference>
<dbReference type="Gene3D" id="1.10.260.40">
    <property type="entry name" value="lambda repressor-like DNA-binding domains"/>
    <property type="match status" value="1"/>
</dbReference>
<dbReference type="PATRIC" id="fig|401562.4.peg.728"/>
<comment type="caution">
    <text evidence="3">The sequence shown here is derived from an EMBL/GenBank/DDBJ whole genome shotgun (WGS) entry which is preliminary data.</text>
</comment>
<proteinExistence type="predicted"/>
<reference evidence="3 4" key="1">
    <citation type="journal article" date="2016" name="Front. Microbiol.">
        <title>Genomic Resource of Rice Seed Associated Bacteria.</title>
        <authorList>
            <person name="Midha S."/>
            <person name="Bansal K."/>
            <person name="Sharma S."/>
            <person name="Kumar N."/>
            <person name="Patil P.P."/>
            <person name="Chaudhry V."/>
            <person name="Patil P.B."/>
        </authorList>
    </citation>
    <scope>NUCLEOTIDE SEQUENCE [LARGE SCALE GENOMIC DNA]</scope>
    <source>
        <strain evidence="3 4">NS365</strain>
    </source>
</reference>
<feature type="domain" description="HTH cro/C1-type" evidence="2">
    <location>
        <begin position="35"/>
        <end position="72"/>
    </location>
</feature>
<dbReference type="AlphaFoldDB" id="A0A175RTP3"/>
<dbReference type="Pfam" id="PF01381">
    <property type="entry name" value="HTH_3"/>
    <property type="match status" value="1"/>
</dbReference>
<dbReference type="EMBL" id="LDQA01000014">
    <property type="protein sequence ID" value="KTR06887.1"/>
    <property type="molecule type" value="Genomic_DNA"/>
</dbReference>
<gene>
    <name evidence="3" type="ORF">NS365_05485</name>
</gene>
<dbReference type="InterPro" id="IPR001387">
    <property type="entry name" value="Cro/C1-type_HTH"/>
</dbReference>
<dbReference type="InterPro" id="IPR010982">
    <property type="entry name" value="Lambda_DNA-bd_dom_sf"/>
</dbReference>
<protein>
    <recommendedName>
        <fullName evidence="2">HTH cro/C1-type domain-containing protein</fullName>
    </recommendedName>
</protein>
<accession>A0A175RTP3</accession>
<evidence type="ECO:0000313" key="4">
    <source>
        <dbReference type="Proteomes" id="UP000078529"/>
    </source>
</evidence>
<dbReference type="CDD" id="cd00093">
    <property type="entry name" value="HTH_XRE"/>
    <property type="match status" value="1"/>
</dbReference>
<dbReference type="RefSeq" id="WP_058599280.1">
    <property type="nucleotide sequence ID" value="NZ_LDQA01000014.1"/>
</dbReference>
<name>A0A175RTP3_9HYPH</name>
<feature type="region of interest" description="Disordered" evidence="1">
    <location>
        <begin position="1"/>
        <end position="21"/>
    </location>
</feature>
<dbReference type="GO" id="GO:0003677">
    <property type="term" value="F:DNA binding"/>
    <property type="evidence" value="ECO:0007669"/>
    <property type="project" value="InterPro"/>
</dbReference>
<evidence type="ECO:0000259" key="2">
    <source>
        <dbReference type="Pfam" id="PF01381"/>
    </source>
</evidence>
<dbReference type="Proteomes" id="UP000078529">
    <property type="component" value="Unassembled WGS sequence"/>
</dbReference>
<evidence type="ECO:0000256" key="1">
    <source>
        <dbReference type="SAM" id="MobiDB-lite"/>
    </source>
</evidence>
<organism evidence="3 4">
    <name type="scientific">Aureimonas ureilytica</name>
    <dbReference type="NCBI Taxonomy" id="401562"/>
    <lineage>
        <taxon>Bacteria</taxon>
        <taxon>Pseudomonadati</taxon>
        <taxon>Pseudomonadota</taxon>
        <taxon>Alphaproteobacteria</taxon>
        <taxon>Hyphomicrobiales</taxon>
        <taxon>Aurantimonadaceae</taxon>
        <taxon>Aureimonas</taxon>
    </lineage>
</organism>